<sequence length="117" mass="14032">MRAHTLRHLPTSQLAAPIQNIRYCLFRFMFSYKLRMLIGNSDSVRFFVNWYYQLVVQTAFVYPMVKEPQMGPLTGTLLSIWRLKYHLVFTRNYLERSQHQLHNAIKSAIYHCSQNYL</sequence>
<comment type="caution">
    <text evidence="1">The sequence shown here is derived from an EMBL/GenBank/DDBJ whole genome shotgun (WGS) entry which is preliminary data.</text>
</comment>
<dbReference type="EMBL" id="JBCLYO010000005">
    <property type="protein sequence ID" value="KAL0089037.1"/>
    <property type="molecule type" value="Genomic_DNA"/>
</dbReference>
<name>A0ABR3B557_PHYBL</name>
<dbReference type="Proteomes" id="UP001448207">
    <property type="component" value="Unassembled WGS sequence"/>
</dbReference>
<keyword evidence="2" id="KW-1185">Reference proteome</keyword>
<organism evidence="1 2">
    <name type="scientific">Phycomyces blakesleeanus</name>
    <dbReference type="NCBI Taxonomy" id="4837"/>
    <lineage>
        <taxon>Eukaryota</taxon>
        <taxon>Fungi</taxon>
        <taxon>Fungi incertae sedis</taxon>
        <taxon>Mucoromycota</taxon>
        <taxon>Mucoromycotina</taxon>
        <taxon>Mucoromycetes</taxon>
        <taxon>Mucorales</taxon>
        <taxon>Phycomycetaceae</taxon>
        <taxon>Phycomyces</taxon>
    </lineage>
</organism>
<accession>A0ABR3B557</accession>
<proteinExistence type="predicted"/>
<gene>
    <name evidence="1" type="ORF">J3Q64DRAFT_1820586</name>
</gene>
<protein>
    <submittedName>
        <fullName evidence="1">Uncharacterized protein</fullName>
    </submittedName>
</protein>
<evidence type="ECO:0000313" key="1">
    <source>
        <dbReference type="EMBL" id="KAL0089037.1"/>
    </source>
</evidence>
<reference evidence="1 2" key="1">
    <citation type="submission" date="2024-04" db="EMBL/GenBank/DDBJ databases">
        <title>Symmetric and asymmetric DNA N6-adenine methylation regulates different biological responses in Mucorales.</title>
        <authorList>
            <consortium name="Lawrence Berkeley National Laboratory"/>
            <person name="Lax C."/>
            <person name="Mondo S.J."/>
            <person name="Osorio-Concepcion M."/>
            <person name="Muszewska A."/>
            <person name="Corrochano-Luque M."/>
            <person name="Gutierrez G."/>
            <person name="Riley R."/>
            <person name="Lipzen A."/>
            <person name="Guo J."/>
            <person name="Hundley H."/>
            <person name="Amirebrahimi M."/>
            <person name="Ng V."/>
            <person name="Lorenzo-Gutierrez D."/>
            <person name="Binder U."/>
            <person name="Yang J."/>
            <person name="Song Y."/>
            <person name="Canovas D."/>
            <person name="Navarro E."/>
            <person name="Freitag M."/>
            <person name="Gabaldon T."/>
            <person name="Grigoriev I.V."/>
            <person name="Corrochano L.M."/>
            <person name="Nicolas F.E."/>
            <person name="Garre V."/>
        </authorList>
    </citation>
    <scope>NUCLEOTIDE SEQUENCE [LARGE SCALE GENOMIC DNA]</scope>
    <source>
        <strain evidence="1 2">L51</strain>
    </source>
</reference>
<evidence type="ECO:0000313" key="2">
    <source>
        <dbReference type="Proteomes" id="UP001448207"/>
    </source>
</evidence>